<dbReference type="SMART" id="SM00382">
    <property type="entry name" value="AAA"/>
    <property type="match status" value="2"/>
</dbReference>
<evidence type="ECO:0000256" key="3">
    <source>
        <dbReference type="ARBA" id="ARBA00022448"/>
    </source>
</evidence>
<feature type="transmembrane region" description="Helical" evidence="11">
    <location>
        <begin position="244"/>
        <end position="263"/>
    </location>
</feature>
<feature type="transmembrane region" description="Helical" evidence="11">
    <location>
        <begin position="864"/>
        <end position="885"/>
    </location>
</feature>
<dbReference type="Pfam" id="PF00664">
    <property type="entry name" value="ABC_membrane"/>
    <property type="match status" value="2"/>
</dbReference>
<feature type="transmembrane region" description="Helical" evidence="11">
    <location>
        <begin position="2327"/>
        <end position="2350"/>
    </location>
</feature>
<name>A0A2H4SJ81_CORMI</name>
<feature type="region of interest" description="Disordered" evidence="10">
    <location>
        <begin position="1"/>
        <end position="46"/>
    </location>
</feature>
<dbReference type="SUPFAM" id="SSF52540">
    <property type="entry name" value="P-loop containing nucleoside triphosphate hydrolases"/>
    <property type="match status" value="2"/>
</dbReference>
<feature type="transmembrane region" description="Helical" evidence="11">
    <location>
        <begin position="2146"/>
        <end position="2164"/>
    </location>
</feature>
<feature type="transmembrane region" description="Helical" evidence="11">
    <location>
        <begin position="1886"/>
        <end position="1908"/>
    </location>
</feature>
<evidence type="ECO:0000313" key="16">
    <source>
        <dbReference type="Proteomes" id="UP000323067"/>
    </source>
</evidence>
<feature type="transmembrane region" description="Helical" evidence="11">
    <location>
        <begin position="1920"/>
        <end position="1950"/>
    </location>
</feature>
<dbReference type="CDD" id="cd01115">
    <property type="entry name" value="SLC13_permease"/>
    <property type="match status" value="1"/>
</dbReference>
<dbReference type="InterPro" id="IPR004680">
    <property type="entry name" value="Cit_transptr-like_dom"/>
</dbReference>
<keyword evidence="4 11" id="KW-0812">Transmembrane</keyword>
<dbReference type="SUPFAM" id="SSF90123">
    <property type="entry name" value="ABC transporter transmembrane region"/>
    <property type="match status" value="2"/>
</dbReference>
<dbReference type="PROSITE" id="PS51382">
    <property type="entry name" value="SPX"/>
    <property type="match status" value="1"/>
</dbReference>
<feature type="transmembrane region" description="Helical" evidence="11">
    <location>
        <begin position="2284"/>
        <end position="2306"/>
    </location>
</feature>
<dbReference type="InterPro" id="IPR039421">
    <property type="entry name" value="Type_1_exporter"/>
</dbReference>
<keyword evidence="5" id="KW-0677">Repeat</keyword>
<comment type="subcellular location">
    <subcellularLocation>
        <location evidence="1">Membrane</location>
        <topology evidence="1">Multi-pass membrane protein</topology>
    </subcellularLocation>
</comment>
<evidence type="ECO:0000259" key="14">
    <source>
        <dbReference type="PROSITE" id="PS51382"/>
    </source>
</evidence>
<evidence type="ECO:0000256" key="4">
    <source>
        <dbReference type="ARBA" id="ARBA00022692"/>
    </source>
</evidence>
<dbReference type="OrthoDB" id="6500128at2759"/>
<feature type="transmembrane region" description="Helical" evidence="11">
    <location>
        <begin position="1088"/>
        <end position="1105"/>
    </location>
</feature>
<dbReference type="EMBL" id="CP023324">
    <property type="protein sequence ID" value="ATY63129.1"/>
    <property type="molecule type" value="Genomic_DNA"/>
</dbReference>
<dbReference type="CDD" id="cd14478">
    <property type="entry name" value="SPX_PHO87_PHO90_like"/>
    <property type="match status" value="1"/>
</dbReference>
<feature type="transmembrane region" description="Helical" evidence="11">
    <location>
        <begin position="2239"/>
        <end position="2272"/>
    </location>
</feature>
<evidence type="ECO:0000256" key="1">
    <source>
        <dbReference type="ARBA" id="ARBA00004141"/>
    </source>
</evidence>
<dbReference type="VEuPathDB" id="FungiDB:A9K55_008207"/>
<feature type="compositionally biased region" description="Basic and acidic residues" evidence="10">
    <location>
        <begin position="1620"/>
        <end position="1631"/>
    </location>
</feature>
<dbReference type="InterPro" id="IPR004331">
    <property type="entry name" value="SPX_dom"/>
</dbReference>
<keyword evidence="6" id="KW-0547">Nucleotide-binding</keyword>
<feature type="transmembrane region" description="Helical" evidence="11">
    <location>
        <begin position="269"/>
        <end position="289"/>
    </location>
</feature>
<dbReference type="GO" id="GO:0005524">
    <property type="term" value="F:ATP binding"/>
    <property type="evidence" value="ECO:0007669"/>
    <property type="project" value="UniProtKB-KW"/>
</dbReference>
<feature type="transmembrane region" description="Helical" evidence="11">
    <location>
        <begin position="2171"/>
        <end position="2193"/>
    </location>
</feature>
<feature type="transmembrane region" description="Helical" evidence="11">
    <location>
        <begin position="959"/>
        <end position="985"/>
    </location>
</feature>
<feature type="transmembrane region" description="Helical" evidence="11">
    <location>
        <begin position="109"/>
        <end position="133"/>
    </location>
</feature>
<dbReference type="GO" id="GO:0005743">
    <property type="term" value="C:mitochondrial inner membrane"/>
    <property type="evidence" value="ECO:0007669"/>
    <property type="project" value="TreeGrafter"/>
</dbReference>
<evidence type="ECO:0000256" key="9">
    <source>
        <dbReference type="ARBA" id="ARBA00023136"/>
    </source>
</evidence>
<dbReference type="InterPro" id="IPR027417">
    <property type="entry name" value="P-loop_NTPase"/>
</dbReference>
<dbReference type="CDD" id="cd18578">
    <property type="entry name" value="ABC_6TM_Pgp_ABCB1_D2_like"/>
    <property type="match status" value="1"/>
</dbReference>
<evidence type="ECO:0000259" key="12">
    <source>
        <dbReference type="PROSITE" id="PS50893"/>
    </source>
</evidence>
<dbReference type="InterPro" id="IPR003593">
    <property type="entry name" value="AAA+_ATPase"/>
</dbReference>
<dbReference type="FunFam" id="1.20.1560.10:FF:000057">
    <property type="entry name" value="ABC multidrug transporter SitT"/>
    <property type="match status" value="1"/>
</dbReference>
<dbReference type="FunFam" id="3.40.50.300:FF:000913">
    <property type="entry name" value="ABC multidrug transporter SitT"/>
    <property type="match status" value="1"/>
</dbReference>
<dbReference type="Gene3D" id="1.20.1560.10">
    <property type="entry name" value="ABC transporter type 1, transmembrane domain"/>
    <property type="match status" value="1"/>
</dbReference>
<feature type="transmembrane region" description="Helical" evidence="11">
    <location>
        <begin position="1056"/>
        <end position="1076"/>
    </location>
</feature>
<gene>
    <name evidence="15" type="ORF">A9K55_008207</name>
</gene>
<proteinExistence type="inferred from homology"/>
<evidence type="ECO:0000256" key="2">
    <source>
        <dbReference type="ARBA" id="ARBA00007577"/>
    </source>
</evidence>
<keyword evidence="7" id="KW-0067">ATP-binding</keyword>
<feature type="domain" description="ABC transporter" evidence="12">
    <location>
        <begin position="1164"/>
        <end position="1403"/>
    </location>
</feature>
<dbReference type="GO" id="GO:0090374">
    <property type="term" value="P:oligopeptide export from mitochondrion"/>
    <property type="evidence" value="ECO:0007669"/>
    <property type="project" value="TreeGrafter"/>
</dbReference>
<dbReference type="Pfam" id="PF03105">
    <property type="entry name" value="SPX"/>
    <property type="match status" value="2"/>
</dbReference>
<comment type="similarity">
    <text evidence="2">Belongs to the ABC transporter superfamily. ABCB family. Multidrug resistance exporter (TC 3.A.1.201) subfamily.</text>
</comment>
<evidence type="ECO:0000256" key="7">
    <source>
        <dbReference type="ARBA" id="ARBA00022840"/>
    </source>
</evidence>
<dbReference type="GO" id="GO:0015421">
    <property type="term" value="F:ABC-type oligopeptide transporter activity"/>
    <property type="evidence" value="ECO:0007669"/>
    <property type="project" value="TreeGrafter"/>
</dbReference>
<evidence type="ECO:0000259" key="13">
    <source>
        <dbReference type="PROSITE" id="PS50929"/>
    </source>
</evidence>
<feature type="region of interest" description="Disordered" evidence="10">
    <location>
        <begin position="1450"/>
        <end position="1474"/>
    </location>
</feature>
<dbReference type="InterPro" id="IPR036640">
    <property type="entry name" value="ABC1_TM_sf"/>
</dbReference>
<feature type="transmembrane region" description="Helical" evidence="11">
    <location>
        <begin position="2060"/>
        <end position="2079"/>
    </location>
</feature>
<keyword evidence="8 11" id="KW-1133">Transmembrane helix</keyword>
<feature type="domain" description="SPX" evidence="14">
    <location>
        <begin position="1514"/>
        <end position="1771"/>
    </location>
</feature>
<feature type="region of interest" description="Disordered" evidence="10">
    <location>
        <begin position="1612"/>
        <end position="1703"/>
    </location>
</feature>
<feature type="transmembrane region" description="Helical" evidence="11">
    <location>
        <begin position="390"/>
        <end position="413"/>
    </location>
</feature>
<feature type="domain" description="ABC transmembrane type-1" evidence="13">
    <location>
        <begin position="113"/>
        <end position="416"/>
    </location>
</feature>
<dbReference type="Gene3D" id="3.40.50.300">
    <property type="entry name" value="P-loop containing nucleotide triphosphate hydrolases"/>
    <property type="match status" value="2"/>
</dbReference>
<feature type="domain" description="ABC transmembrane type-1" evidence="13">
    <location>
        <begin position="828"/>
        <end position="1116"/>
    </location>
</feature>
<dbReference type="PANTHER" id="PTHR43394">
    <property type="entry name" value="ATP-DEPENDENT PERMEASE MDL1, MITOCHONDRIAL"/>
    <property type="match status" value="1"/>
</dbReference>
<feature type="transmembrane region" description="Helical" evidence="11">
    <location>
        <begin position="824"/>
        <end position="852"/>
    </location>
</feature>
<feature type="transmembrane region" description="Helical" evidence="11">
    <location>
        <begin position="2100"/>
        <end position="2126"/>
    </location>
</feature>
<reference evidence="15 16" key="1">
    <citation type="journal article" date="2017" name="BMC Genomics">
        <title>Chromosome level assembly and secondary metabolite potential of the parasitic fungus Cordyceps militaris.</title>
        <authorList>
            <person name="Kramer G.J."/>
            <person name="Nodwell J.R."/>
        </authorList>
    </citation>
    <scope>NUCLEOTIDE SEQUENCE [LARGE SCALE GENOMIC DNA]</scope>
    <source>
        <strain evidence="15 16">ATCC 34164</strain>
    </source>
</reference>
<dbReference type="InterPro" id="IPR017871">
    <property type="entry name" value="ABC_transporter-like_CS"/>
</dbReference>
<evidence type="ECO:0000256" key="8">
    <source>
        <dbReference type="ARBA" id="ARBA00022989"/>
    </source>
</evidence>
<dbReference type="Pfam" id="PF00005">
    <property type="entry name" value="ABC_tran"/>
    <property type="match status" value="2"/>
</dbReference>
<keyword evidence="3" id="KW-0813">Transport</keyword>
<feature type="transmembrane region" description="Helical" evidence="11">
    <location>
        <begin position="2199"/>
        <end position="2218"/>
    </location>
</feature>
<keyword evidence="9 11" id="KW-0472">Membrane</keyword>
<feature type="transmembrane region" description="Helical" evidence="11">
    <location>
        <begin position="172"/>
        <end position="193"/>
    </location>
</feature>
<feature type="transmembrane region" description="Helical" evidence="11">
    <location>
        <begin position="1970"/>
        <end position="1997"/>
    </location>
</feature>
<feature type="domain" description="ABC transporter" evidence="12">
    <location>
        <begin position="451"/>
        <end position="730"/>
    </location>
</feature>
<dbReference type="VEuPathDB" id="FungiDB:CCM_06696"/>
<accession>A0A2H4SJ81</accession>
<protein>
    <submittedName>
        <fullName evidence="15">ABC transporter</fullName>
    </submittedName>
</protein>
<dbReference type="Proteomes" id="UP000323067">
    <property type="component" value="Chromosome vii"/>
</dbReference>
<evidence type="ECO:0000256" key="6">
    <source>
        <dbReference type="ARBA" id="ARBA00022741"/>
    </source>
</evidence>
<dbReference type="InterPro" id="IPR011527">
    <property type="entry name" value="ABC1_TM_dom"/>
</dbReference>
<dbReference type="PROSITE" id="PS50893">
    <property type="entry name" value="ABC_TRANSPORTER_2"/>
    <property type="match status" value="2"/>
</dbReference>
<evidence type="ECO:0000313" key="15">
    <source>
        <dbReference type="EMBL" id="ATY63129.1"/>
    </source>
</evidence>
<evidence type="ECO:0000256" key="11">
    <source>
        <dbReference type="SAM" id="Phobius"/>
    </source>
</evidence>
<evidence type="ECO:0000256" key="10">
    <source>
        <dbReference type="SAM" id="MobiDB-lite"/>
    </source>
</evidence>
<sequence length="2356" mass="254885">MTADPANISAMQSLSLAPDQPGSQEHDSTTDNGANTPTEDRDTAPTTDAIVAIPLPLIKSLSTTTVKSFKAVQDGQPGAVSAEPIATRKEAFFTYFQLLVYANPTWKDYLLLAGGLVISAAAGVPIPLMGIFFGQLVDDLNQGTCDSKDRVNIVKLSPDELQHSVNEKVLKLLYIGIASFALIYAYLVCWAIFSRRLEARIRDAYFKNLLRQDATFYDKRQAGELSSRMNADMQTIQSGTSEKVGICIACTSFFVTAYVVGFVKDAKLAGMLISLIPAFLLLSVVGSYFTQKFTLAMSNAIASASSVAQETLSHIAVVQAFNAGPRLEAKFAAAMDLALAAGINKAFVAALQAGTLYLIAYSANALAFWQGSRQIVDAIGSKNGTSVGDIYVVIFLLVDACIIFGSIAPYLPMLGAAAAAFRKVREDIEAPVSIDSSSDNGQKLSTIAGGIKFDAVSFAYVSRPDQPVLNRITFECPAGKYTALVGLSGSGKSTVAGLTTRLYDPTEGAITLDGRDLRDFNVKNLRSFMSLVQQEPSLLSRSILENIALGVLNSPWDHHRKFQAIIDSPILARLAANLQETTNINTAAQEFGSDVVELVGMVREAAKLADAASFIETLQCGYGTEVGISGKLVSGGQRQRIALARALIRNPRILILDEATSSLDSASERRIQAAVESIAKDRTLIAIAHRLSTIKNADNIIVMNNGDILEQGTHSQLMSLNGNYASMVRLQNIEAERHDDSASLASTARGDIETDMPGRSSVAREEEPVNTVHDTITAANFQATRTDEATTAAAAAAAAPNDSDSNKSTGTVVRSMFKLLRPNLLWLFAAILAGTIVGLTFSASGLIFGNTIGNVSPCNSASHILWAGRFFGGLFFMLAVVELLANSASWSGFGYVAEKLLYRIRVLTFRSLYQQDMDWHQASGRTPASLLSVITADAAAVGGFSGSIIGTMFSIMVNFLVAIIMSHIIAWKIAAVCLVTVPLLLGSGVMQVRSLSQFERKHASAFSSAIGITVEAINSFKTVSSLSIGDEILGTYRRALYAPQKEITISSLWTNFWLAMANSTCNLIYAFAYWWGSTRIIKGENTQTQFLIILMAMLVSAQLWGQMFSLAPEISRARAAASRILSLIDLDSAASLPNEKGSVDVEADAQPPSKPPGPIQGSTIIFKDVAFAYPSRTNIQILKGMTFTIDAGQFCGLVGPSGAGKSTIMSLVQRMYRPSAGVVEIDGVDICVKEGTEFRDDIAIVPQDCALFEGTVRFNVSIGARPGREPTDAEIEAACRLANIHDTIAALPDGYSTECGPNGSRLSGGQRQRLAIARALVRKPKLLLLDESTSALDAESERALQEGLERAAKGITVIAITHRLHTVRKADVIFVIEDGQIMEKGRHDELVERSESYRVNALSQMLSTSLYAFLLPTSTQGATIPGLSHPERPSSVSRTVAAGPSLLSCSHVSGRSPRGRHSSERGGIPSTSTPASNAIELLEYPIKSPHDPREQHLRENRETKRLWLEAKDEMKFSHSIQFNAVPDWSSHYIAYSNLKKLIYNLEKNAAQARSGDHESRPLISTDEPEDVFSRALGIELEKICSFYVAKEGELHDEVSQLLRDVAEQPALESSATFRRRSNDTNRPDRVGYHARVASVTDQTSDDDGGDETASEEEDESAALTHARGQGRRSTVPNFAPPPIKSGPSSDLGRAPSTRRHSTTFDDYGETSTVFASALFPSAIMLKKRIIGLYVSLCELKSYVQLNRTGFSKVLKKFDKIMDKELRNTYIKSNVDTAYPFNDETKKHIEDYIAEMESAYSTVVTGGDDAMAKKELRSHLREHVVWERNTVWRDLIGIERRGEAARLGSLLLGPDSNQAKRLQGDDDKTIPTTNIATPFGRLVLPVWMVNSSMLMLLLSTAVFVTLLFLPIMKHPEQQNCLAMLVYVSLLWATETLPLFATALLIPFLSVILRVVRDEQGDHHRRLNAKDATAAIFASMWSPVIMLLLGGFTVAAALSKCTIDKKLATLVLSKAGTNPHVVLIANMLVAAFASMLISNVAAPVLCYSLIDPMLRTLPSDSPMSKAVIMGIALASNIGGMLSPIASPQNVVAMGIMQPAPTWLQWFFIVIPVGTVSIVAIWTLLLVTFKTSQGTSIQPVRPLREKFTAVQWFVTIVTLITIALWCASHQMEDIFGDMGVIAIIPIVIFFGMGILTKEDFNNFPWTIIILAAGGLSLGKAVRSSGLLHTLAEVVSDEVQGMGVYGVLVVFSSLILVIATFISHTVAALIFLPLVYDVGVAMDQPHPNLLVMAGVLMCSAAMGLPTSGFPNMTAIMKEDATGQRYLQVKHFISRGIPSSILTLAVVVTLGYGIMQAAALD</sequence>
<dbReference type="VEuPathDB" id="FungiDB:CCM_06697"/>
<dbReference type="CDD" id="cd18577">
    <property type="entry name" value="ABC_6TM_Pgp_ABCB1_D1_like"/>
    <property type="match status" value="1"/>
</dbReference>
<dbReference type="PROSITE" id="PS50929">
    <property type="entry name" value="ABC_TM1F"/>
    <property type="match status" value="2"/>
</dbReference>
<dbReference type="Pfam" id="PF03600">
    <property type="entry name" value="CitMHS"/>
    <property type="match status" value="1"/>
</dbReference>
<dbReference type="PANTHER" id="PTHR43394:SF11">
    <property type="entry name" value="ATP-BINDING CASSETTE TRANSPORTER"/>
    <property type="match status" value="1"/>
</dbReference>
<feature type="compositionally biased region" description="Acidic residues" evidence="10">
    <location>
        <begin position="1643"/>
        <end position="1660"/>
    </location>
</feature>
<evidence type="ECO:0000256" key="5">
    <source>
        <dbReference type="ARBA" id="ARBA00022737"/>
    </source>
</evidence>
<feature type="region of interest" description="Disordered" evidence="10">
    <location>
        <begin position="738"/>
        <end position="768"/>
    </location>
</feature>
<dbReference type="PROSITE" id="PS00211">
    <property type="entry name" value="ABC_TRANSPORTER_1"/>
    <property type="match status" value="2"/>
</dbReference>
<dbReference type="GO" id="GO:0016887">
    <property type="term" value="F:ATP hydrolysis activity"/>
    <property type="evidence" value="ECO:0007669"/>
    <property type="project" value="InterPro"/>
</dbReference>
<feature type="transmembrane region" description="Helical" evidence="11">
    <location>
        <begin position="2018"/>
        <end position="2048"/>
    </location>
</feature>
<organism evidence="15 16">
    <name type="scientific">Cordyceps militaris</name>
    <name type="common">Caterpillar fungus</name>
    <name type="synonym">Clavaria militaris</name>
    <dbReference type="NCBI Taxonomy" id="73501"/>
    <lineage>
        <taxon>Eukaryota</taxon>
        <taxon>Fungi</taxon>
        <taxon>Dikarya</taxon>
        <taxon>Ascomycota</taxon>
        <taxon>Pezizomycotina</taxon>
        <taxon>Sordariomycetes</taxon>
        <taxon>Hypocreomycetidae</taxon>
        <taxon>Hypocreales</taxon>
        <taxon>Cordycipitaceae</taxon>
        <taxon>Cordyceps</taxon>
    </lineage>
</organism>
<dbReference type="InterPro" id="IPR003439">
    <property type="entry name" value="ABC_transporter-like_ATP-bd"/>
</dbReference>